<dbReference type="Gene3D" id="2.60.40.2020">
    <property type="match status" value="1"/>
</dbReference>
<dbReference type="SUPFAM" id="SSF141066">
    <property type="entry name" value="ICP-like"/>
    <property type="match status" value="1"/>
</dbReference>
<comment type="caution">
    <text evidence="4">The sequence shown here is derived from an EMBL/GenBank/DDBJ whole genome shotgun (WGS) entry which is preliminary data.</text>
</comment>
<evidence type="ECO:0000313" key="4">
    <source>
        <dbReference type="EMBL" id="MEA5454628.1"/>
    </source>
</evidence>
<feature type="domain" description="Proteinase inhibitor I42 chagasin" evidence="3">
    <location>
        <begin position="4"/>
        <end position="92"/>
    </location>
</feature>
<proteinExistence type="predicted"/>
<evidence type="ECO:0000256" key="2">
    <source>
        <dbReference type="ARBA" id="ARBA00022704"/>
    </source>
</evidence>
<evidence type="ECO:0000313" key="5">
    <source>
        <dbReference type="Proteomes" id="UP001304769"/>
    </source>
</evidence>
<evidence type="ECO:0000256" key="1">
    <source>
        <dbReference type="ARBA" id="ARBA00022690"/>
    </source>
</evidence>
<keyword evidence="5" id="KW-1185">Reference proteome</keyword>
<dbReference type="RefSeq" id="WP_323278468.1">
    <property type="nucleotide sequence ID" value="NZ_JAYGGQ010000004.1"/>
</dbReference>
<sequence length="100" mass="10537">MLEVQAGSDFTVELQSPSGTGYRWEVERTPPGIAVVGRGASSATDSAPRPGSPVTYRFTLHADPKAQTGAAIVFALKRPWEAESARTHTVSLALMVGPAN</sequence>
<keyword evidence="2" id="KW-0789">Thiol protease inhibitor</keyword>
<reference evidence="4 5" key="1">
    <citation type="submission" date="2023-12" db="EMBL/GenBank/DDBJ databases">
        <title>Sinomonas terricola sp. nov, isolated from litchi orchard soil in Guangdong, PR China.</title>
        <authorList>
            <person name="Jiaxin W."/>
            <person name="Yang Z."/>
            <person name="Honghui Z."/>
        </authorList>
    </citation>
    <scope>NUCLEOTIDE SEQUENCE [LARGE SCALE GENOMIC DNA]</scope>
    <source>
        <strain evidence="4 5">JGH33</strain>
    </source>
</reference>
<organism evidence="4 5">
    <name type="scientific">Sinomonas terricola</name>
    <dbReference type="NCBI Taxonomy" id="3110330"/>
    <lineage>
        <taxon>Bacteria</taxon>
        <taxon>Bacillati</taxon>
        <taxon>Actinomycetota</taxon>
        <taxon>Actinomycetes</taxon>
        <taxon>Micrococcales</taxon>
        <taxon>Micrococcaceae</taxon>
        <taxon>Sinomonas</taxon>
    </lineage>
</organism>
<keyword evidence="1 4" id="KW-0646">Protease inhibitor</keyword>
<dbReference type="Proteomes" id="UP001304769">
    <property type="component" value="Unassembled WGS sequence"/>
</dbReference>
<protein>
    <submittedName>
        <fullName evidence="4">Protease inhibitor I42 family protein</fullName>
    </submittedName>
</protein>
<dbReference type="GO" id="GO:0030414">
    <property type="term" value="F:peptidase inhibitor activity"/>
    <property type="evidence" value="ECO:0007669"/>
    <property type="project" value="UniProtKB-KW"/>
</dbReference>
<evidence type="ECO:0000259" key="3">
    <source>
        <dbReference type="Pfam" id="PF09394"/>
    </source>
</evidence>
<dbReference type="EMBL" id="JAYGGQ010000004">
    <property type="protein sequence ID" value="MEA5454628.1"/>
    <property type="molecule type" value="Genomic_DNA"/>
</dbReference>
<dbReference type="InterPro" id="IPR018990">
    <property type="entry name" value="Prot_inh_I42_chagasin"/>
</dbReference>
<name>A0ABU5T4V5_9MICC</name>
<gene>
    <name evidence="4" type="ORF">SPF06_07825</name>
</gene>
<dbReference type="InterPro" id="IPR036331">
    <property type="entry name" value="Chagasin-like_sf"/>
</dbReference>
<accession>A0ABU5T4V5</accession>
<dbReference type="Pfam" id="PF09394">
    <property type="entry name" value="Inhibitor_I42"/>
    <property type="match status" value="1"/>
</dbReference>